<keyword evidence="1" id="KW-0812">Transmembrane</keyword>
<dbReference type="Proteomes" id="UP000179275">
    <property type="component" value="Unassembled WGS sequence"/>
</dbReference>
<evidence type="ECO:0000313" key="3">
    <source>
        <dbReference type="Proteomes" id="UP000179275"/>
    </source>
</evidence>
<keyword evidence="1" id="KW-1133">Transmembrane helix</keyword>
<gene>
    <name evidence="2" type="ORF">A3C67_03255</name>
</gene>
<dbReference type="EMBL" id="MFUG01000007">
    <property type="protein sequence ID" value="OGI76207.1"/>
    <property type="molecule type" value="Genomic_DNA"/>
</dbReference>
<dbReference type="InterPro" id="IPR043993">
    <property type="entry name" value="T4SS_pilin"/>
</dbReference>
<dbReference type="STRING" id="1801756.A3C67_03255"/>
<reference evidence="2 3" key="1">
    <citation type="journal article" date="2016" name="Nat. Commun.">
        <title>Thousands of microbial genomes shed light on interconnected biogeochemical processes in an aquifer system.</title>
        <authorList>
            <person name="Anantharaman K."/>
            <person name="Brown C.T."/>
            <person name="Hug L.A."/>
            <person name="Sharon I."/>
            <person name="Castelle C.J."/>
            <person name="Probst A.J."/>
            <person name="Thomas B.C."/>
            <person name="Singh A."/>
            <person name="Wilkins M.J."/>
            <person name="Karaoz U."/>
            <person name="Brodie E.L."/>
            <person name="Williams K.H."/>
            <person name="Hubbard S.S."/>
            <person name="Banfield J.F."/>
        </authorList>
    </citation>
    <scope>NUCLEOTIDE SEQUENCE [LARGE SCALE GENOMIC DNA]</scope>
</reference>
<feature type="transmembrane region" description="Helical" evidence="1">
    <location>
        <begin position="43"/>
        <end position="64"/>
    </location>
</feature>
<feature type="transmembrane region" description="Helical" evidence="1">
    <location>
        <begin position="190"/>
        <end position="208"/>
    </location>
</feature>
<keyword evidence="1" id="KW-0472">Membrane</keyword>
<evidence type="ECO:0000256" key="1">
    <source>
        <dbReference type="SAM" id="Phobius"/>
    </source>
</evidence>
<feature type="transmembrane region" description="Helical" evidence="1">
    <location>
        <begin position="85"/>
        <end position="105"/>
    </location>
</feature>
<dbReference type="Pfam" id="PF18895">
    <property type="entry name" value="T4SS_pilin"/>
    <property type="match status" value="2"/>
</dbReference>
<dbReference type="AlphaFoldDB" id="A0A1F6W2S2"/>
<comment type="caution">
    <text evidence="2">The sequence shown here is derived from an EMBL/GenBank/DDBJ whole genome shotgun (WGS) entry which is preliminary data.</text>
</comment>
<feature type="transmembrane region" description="Helical" evidence="1">
    <location>
        <begin position="7"/>
        <end position="31"/>
    </location>
</feature>
<evidence type="ECO:0000313" key="2">
    <source>
        <dbReference type="EMBL" id="OGI76207.1"/>
    </source>
</evidence>
<sequence>MKKQIKLLAKFIPILFFITFTPLLTFAQGAVNSTNASDIITKISNLLGAVLPVLVALGVIYFVWGVVQYFIRDSEEAKEKGKDRIIYGIIGLAVIISIWGLVYIVTGTLGIGEESAPTNITNLVNTPTGSSACSLNPKLQGLMDYATCIIGKSVIPLIFAIATVMFIWGAVNFFIINANEEEKRAQGKQFMLWGIIALAVMISVWGLVKIVGGTFNLDTNFLPQVKP</sequence>
<organism evidence="2 3">
    <name type="scientific">Candidatus Nomurabacteria bacterium RIFCSPHIGHO2_02_FULL_42_19</name>
    <dbReference type="NCBI Taxonomy" id="1801756"/>
    <lineage>
        <taxon>Bacteria</taxon>
        <taxon>Candidatus Nomuraibacteriota</taxon>
    </lineage>
</organism>
<feature type="transmembrane region" description="Helical" evidence="1">
    <location>
        <begin position="154"/>
        <end position="178"/>
    </location>
</feature>
<name>A0A1F6W2S2_9BACT</name>
<accession>A0A1F6W2S2</accession>
<proteinExistence type="predicted"/>
<protein>
    <submittedName>
        <fullName evidence="2">Uncharacterized protein</fullName>
    </submittedName>
</protein>